<dbReference type="Proteomes" id="UP000684084">
    <property type="component" value="Unassembled WGS sequence"/>
</dbReference>
<dbReference type="AlphaFoldDB" id="A0A915ZMM4"/>
<proteinExistence type="predicted"/>
<dbReference type="OrthoDB" id="2346451at2759"/>
<accession>A0A915ZMM4</accession>
<reference evidence="1" key="1">
    <citation type="submission" date="2020-05" db="EMBL/GenBank/DDBJ databases">
        <authorList>
            <person name="Rincon C."/>
            <person name="Sanders R I."/>
            <person name="Robbins C."/>
            <person name="Chaturvedi A."/>
        </authorList>
    </citation>
    <scope>NUCLEOTIDE SEQUENCE</scope>
    <source>
        <strain evidence="1">CHB12</strain>
    </source>
</reference>
<evidence type="ECO:0008006" key="3">
    <source>
        <dbReference type="Google" id="ProtNLM"/>
    </source>
</evidence>
<evidence type="ECO:0000313" key="1">
    <source>
        <dbReference type="EMBL" id="CAB5383579.1"/>
    </source>
</evidence>
<name>A0A915ZMM4_9GLOM</name>
<sequence>MVSRYNRKFLKLNNYIILFAIYDIITSKRLDIEIHKVKGHSGCHWNDMADAIAKIGRETAVVNSNRLVDLQFICSYSFPLLFLPVWHSIEIDKCVRQFCRIVSESLEEITWSLNIDNLRKRNDIYDDVLCPACRDHEETLNHLVICAGLEHAFLTAEKEMIDKIRKYLKRFKCKKSGTINELYISIFEYRDPAFPELKQRNRQELLRGLISHTIVKKLRKLTSKRIASRLSLKIIKYFHEAFREHVRKPRCKMMNELEESLHITPQDKCKTSRIHKEDVETQRDHYRHTLTAFREQKASKYNEGLRRCKDHLYRLVTTGLFPSWKSRKISIQHKNNNNNNNNNKNYDKVAV</sequence>
<dbReference type="VEuPathDB" id="FungiDB:RhiirFUN_014464"/>
<evidence type="ECO:0000313" key="2">
    <source>
        <dbReference type="Proteomes" id="UP000684084"/>
    </source>
</evidence>
<comment type="caution">
    <text evidence="1">The sequence shown here is derived from an EMBL/GenBank/DDBJ whole genome shotgun (WGS) entry which is preliminary data.</text>
</comment>
<organism evidence="1 2">
    <name type="scientific">Rhizophagus irregularis</name>
    <dbReference type="NCBI Taxonomy" id="588596"/>
    <lineage>
        <taxon>Eukaryota</taxon>
        <taxon>Fungi</taxon>
        <taxon>Fungi incertae sedis</taxon>
        <taxon>Mucoromycota</taxon>
        <taxon>Glomeromycotina</taxon>
        <taxon>Glomeromycetes</taxon>
        <taxon>Glomerales</taxon>
        <taxon>Glomeraceae</taxon>
        <taxon>Rhizophagus</taxon>
    </lineage>
</organism>
<gene>
    <name evidence="1" type="ORF">CHRIB12_LOCUS18469</name>
</gene>
<protein>
    <recommendedName>
        <fullName evidence="3">RNase H type-1 domain-containing protein</fullName>
    </recommendedName>
</protein>
<dbReference type="EMBL" id="CAGKOT010000049">
    <property type="protein sequence ID" value="CAB5383579.1"/>
    <property type="molecule type" value="Genomic_DNA"/>
</dbReference>